<sequence length="457" mass="49869">MASLAKQKATAGVSHDSTHSSKLRGRTIVKPILKKLNSHSTSDRGSLDLDPAWDDLPSPLIRPSAEYDCSYADATGTLPYHHSGAYDVSATATTAADAFRSRDVSFSTSASLEYPTWRSKNKYSHMRSASGTSHTSSIATNVSARNGTFVHPFQQTPRTATPSLSYANSIASIDASAPVSREYASTITEYDDLISTATSSSANLPPRTTSLTRSATFSPPSRFRGPSLDESHPSLTLSDGSHTPRQIPTSRSNSVATAVYMPESTTHDSGLSPTSCQMPPMSTSISSSGTPTSSSPLSPLRSSLDISGFRLRSRSEVDTRTHQEQVREARRKFQEKEKAKDEKLAQKQLRRRERADQTRDRAKIRKSTTGSTCTAKSSATTGRYAASHVTNEYSHEKSDFANTGAYDDVAAGQTPARADEVQFQRPQRRKGAKHKTNGAWTAFMLWLRTRLLRLGRH</sequence>
<comment type="caution">
    <text evidence="2">The sequence shown here is derived from an EMBL/GenBank/DDBJ whole genome shotgun (WGS) entry which is preliminary data.</text>
</comment>
<feature type="compositionally biased region" description="Polar residues" evidence="1">
    <location>
        <begin position="263"/>
        <end position="277"/>
    </location>
</feature>
<gene>
    <name evidence="2" type="ORF">BBAD15_g3904</name>
</gene>
<evidence type="ECO:0000313" key="3">
    <source>
        <dbReference type="Proteomes" id="UP000030106"/>
    </source>
</evidence>
<feature type="region of interest" description="Disordered" evidence="1">
    <location>
        <begin position="198"/>
        <end position="383"/>
    </location>
</feature>
<protein>
    <submittedName>
        <fullName evidence="2">Uncharacterized protein</fullName>
    </submittedName>
</protein>
<organism evidence="2 3">
    <name type="scientific">Beauveria bassiana D1-5</name>
    <dbReference type="NCBI Taxonomy" id="1245745"/>
    <lineage>
        <taxon>Eukaryota</taxon>
        <taxon>Fungi</taxon>
        <taxon>Dikarya</taxon>
        <taxon>Ascomycota</taxon>
        <taxon>Pezizomycotina</taxon>
        <taxon>Sordariomycetes</taxon>
        <taxon>Hypocreomycetidae</taxon>
        <taxon>Hypocreales</taxon>
        <taxon>Cordycipitaceae</taxon>
        <taxon>Beauveria</taxon>
    </lineage>
</organism>
<dbReference type="OrthoDB" id="5377213at2759"/>
<name>A0A0A2VT24_BEABA</name>
<reference evidence="2 3" key="1">
    <citation type="submission" date="2012-10" db="EMBL/GenBank/DDBJ databases">
        <title>Genome sequencing and analysis of entomopathogenic fungi Beauveria bassiana D1-5.</title>
        <authorList>
            <person name="Li Q."/>
            <person name="Wang L."/>
            <person name="Zhang Z."/>
            <person name="Wang Q."/>
            <person name="Ren J."/>
            <person name="Wang M."/>
            <person name="Xu W."/>
            <person name="Wang J."/>
            <person name="Lu Y."/>
            <person name="Du Q."/>
            <person name="Sun Z."/>
        </authorList>
    </citation>
    <scope>NUCLEOTIDE SEQUENCE [LARGE SCALE GENOMIC DNA]</scope>
    <source>
        <strain evidence="2 3">D1-5</strain>
    </source>
</reference>
<feature type="compositionally biased region" description="Low complexity" evidence="1">
    <location>
        <begin position="279"/>
        <end position="304"/>
    </location>
</feature>
<feature type="compositionally biased region" description="Polar residues" evidence="1">
    <location>
        <begin position="233"/>
        <end position="256"/>
    </location>
</feature>
<dbReference type="Proteomes" id="UP000030106">
    <property type="component" value="Unassembled WGS sequence"/>
</dbReference>
<feature type="region of interest" description="Disordered" evidence="1">
    <location>
        <begin position="1"/>
        <end position="26"/>
    </location>
</feature>
<feature type="compositionally biased region" description="Basic and acidic residues" evidence="1">
    <location>
        <begin position="313"/>
        <end position="345"/>
    </location>
</feature>
<accession>A0A0A2VT24</accession>
<evidence type="ECO:0000256" key="1">
    <source>
        <dbReference type="SAM" id="MobiDB-lite"/>
    </source>
</evidence>
<proteinExistence type="predicted"/>
<feature type="compositionally biased region" description="Polar residues" evidence="1">
    <location>
        <begin position="198"/>
        <end position="219"/>
    </location>
</feature>
<dbReference type="HOGENOM" id="CLU_029955_1_0_1"/>
<dbReference type="STRING" id="1245745.A0A0A2VT24"/>
<dbReference type="EMBL" id="ANFO01000281">
    <property type="protein sequence ID" value="KGQ10743.1"/>
    <property type="molecule type" value="Genomic_DNA"/>
</dbReference>
<dbReference type="eggNOG" id="ENOG502S6IQ">
    <property type="taxonomic scope" value="Eukaryota"/>
</dbReference>
<evidence type="ECO:0000313" key="2">
    <source>
        <dbReference type="EMBL" id="KGQ10743.1"/>
    </source>
</evidence>
<dbReference type="AlphaFoldDB" id="A0A0A2VT24"/>
<feature type="compositionally biased region" description="Polar residues" evidence="1">
    <location>
        <begin position="367"/>
        <end position="381"/>
    </location>
</feature>